<feature type="transmembrane region" description="Helical" evidence="7">
    <location>
        <begin position="176"/>
        <end position="200"/>
    </location>
</feature>
<evidence type="ECO:0000313" key="9">
    <source>
        <dbReference type="Proteomes" id="UP001189624"/>
    </source>
</evidence>
<dbReference type="Gene3D" id="1.20.1250.20">
    <property type="entry name" value="MFS general substrate transporter like domains"/>
    <property type="match status" value="1"/>
</dbReference>
<keyword evidence="9" id="KW-1185">Reference proteome</keyword>
<dbReference type="Gramene" id="rna-AYBTSS11_LOCUS11681">
    <property type="protein sequence ID" value="CAJ1944020.1"/>
    <property type="gene ID" value="gene-AYBTSS11_LOCUS11681"/>
</dbReference>
<evidence type="ECO:0000256" key="7">
    <source>
        <dbReference type="SAM" id="Phobius"/>
    </source>
</evidence>
<evidence type="ECO:0000256" key="4">
    <source>
        <dbReference type="ARBA" id="ARBA00022989"/>
    </source>
</evidence>
<comment type="subcellular location">
    <subcellularLocation>
        <location evidence="1">Membrane</location>
        <topology evidence="1">Multi-pass membrane protein</topology>
    </subcellularLocation>
</comment>
<dbReference type="CDD" id="cd17416">
    <property type="entry name" value="MFS_NPF1_2"/>
    <property type="match status" value="1"/>
</dbReference>
<name>A0AA86SZ45_9FABA</name>
<dbReference type="PANTHER" id="PTHR11654">
    <property type="entry name" value="OLIGOPEPTIDE TRANSPORTER-RELATED"/>
    <property type="match status" value="1"/>
</dbReference>
<feature type="transmembrane region" description="Helical" evidence="7">
    <location>
        <begin position="220"/>
        <end position="241"/>
    </location>
</feature>
<feature type="transmembrane region" description="Helical" evidence="7">
    <location>
        <begin position="367"/>
        <end position="387"/>
    </location>
</feature>
<keyword evidence="4 7" id="KW-1133">Transmembrane helix</keyword>
<evidence type="ECO:0000256" key="5">
    <source>
        <dbReference type="ARBA" id="ARBA00023136"/>
    </source>
</evidence>
<dbReference type="Proteomes" id="UP001189624">
    <property type="component" value="Chromosome 3"/>
</dbReference>
<accession>A0AA86SZ45</accession>
<comment type="similarity">
    <text evidence="2">Belongs to the major facilitator superfamily. Proton-dependent oligopeptide transporter (POT/PTR) (TC 2.A.17) family.</text>
</comment>
<reference evidence="8" key="1">
    <citation type="submission" date="2023-10" db="EMBL/GenBank/DDBJ databases">
        <authorList>
            <person name="Domelevo Entfellner J.-B."/>
        </authorList>
    </citation>
    <scope>NUCLEOTIDE SEQUENCE</scope>
</reference>
<feature type="transmembrane region" description="Helical" evidence="7">
    <location>
        <begin position="449"/>
        <end position="470"/>
    </location>
</feature>
<evidence type="ECO:0000256" key="1">
    <source>
        <dbReference type="ARBA" id="ARBA00004141"/>
    </source>
</evidence>
<keyword evidence="5 7" id="KW-0472">Membrane</keyword>
<dbReference type="GO" id="GO:0016020">
    <property type="term" value="C:membrane"/>
    <property type="evidence" value="ECO:0007669"/>
    <property type="project" value="UniProtKB-SubCell"/>
</dbReference>
<evidence type="ECO:0000256" key="2">
    <source>
        <dbReference type="ARBA" id="ARBA00005982"/>
    </source>
</evidence>
<dbReference type="InterPro" id="IPR000109">
    <property type="entry name" value="POT_fam"/>
</dbReference>
<dbReference type="EMBL" id="OY731400">
    <property type="protein sequence ID" value="CAJ1944020.1"/>
    <property type="molecule type" value="Genomic_DNA"/>
</dbReference>
<sequence>MSGLETMEKNEKQSVENNEKSGAVQETKINYRGWKVMPFIIGKHQKTCKCTLHDSMLLYLDSLDSSHPHHAGNETFEKLGTIGTLANLLVYLTTVFNLNSITATNIINIFNGSASLSTLLGAFLCDTYFGRYKTLGDKLIEQGLLVIQLTAWIKEMHPPTCGRESSTCTGPTTGQMAFLLSGFGLLIVGAAGIRPCNLAFGVDQFNPNTESGKKGINSFFNWYFITFTFAQMVSLSLIVYIQSNVSWAVGLGIPAALMLFSCTVFYMGSNSYVKVKTTGPAPLTSIVQAIVVATKKRRLHLSQYPPVSHFNYISPQSINSKLPHTSQFRFLDKAAIITAEDDINPDGSASDPWNLCSMQQVEELKCLVRVIPIWIAGIFFYVAIVQQNTMLVFQALQADRRVLSSNFKIPAASYTIFQMLSLTIWLPIYDRIIVPALQRFTKKEGGFTILQRMGIGMFLAVLCTMVSGVVEERRRTMALTNPIGIEPRKGAISSMSALWFIPQLTLAGLSDAFTIVGQVEFFYKQFPENMKSIAGSLFFCGLAGSSYLSSLLISIIHKVTDNSATGNWLPQDLNKGRLDYFYYVITALEVFNFGYFILCAKWYKYKGAATSSSSDHELDQVCKPAETTVNTV</sequence>
<gene>
    <name evidence="8" type="ORF">AYBTSS11_LOCUS11681</name>
</gene>
<dbReference type="SUPFAM" id="SSF103473">
    <property type="entry name" value="MFS general substrate transporter"/>
    <property type="match status" value="1"/>
</dbReference>
<dbReference type="GO" id="GO:0022857">
    <property type="term" value="F:transmembrane transporter activity"/>
    <property type="evidence" value="ECO:0007669"/>
    <property type="project" value="InterPro"/>
</dbReference>
<proteinExistence type="inferred from homology"/>
<feature type="region of interest" description="Disordered" evidence="6">
    <location>
        <begin position="1"/>
        <end position="22"/>
    </location>
</feature>
<feature type="compositionally biased region" description="Basic and acidic residues" evidence="6">
    <location>
        <begin position="1"/>
        <end position="19"/>
    </location>
</feature>
<keyword evidence="3 7" id="KW-0812">Transmembrane</keyword>
<organism evidence="8 9">
    <name type="scientific">Sphenostylis stenocarpa</name>
    <dbReference type="NCBI Taxonomy" id="92480"/>
    <lineage>
        <taxon>Eukaryota</taxon>
        <taxon>Viridiplantae</taxon>
        <taxon>Streptophyta</taxon>
        <taxon>Embryophyta</taxon>
        <taxon>Tracheophyta</taxon>
        <taxon>Spermatophyta</taxon>
        <taxon>Magnoliopsida</taxon>
        <taxon>eudicotyledons</taxon>
        <taxon>Gunneridae</taxon>
        <taxon>Pentapetalae</taxon>
        <taxon>rosids</taxon>
        <taxon>fabids</taxon>
        <taxon>Fabales</taxon>
        <taxon>Fabaceae</taxon>
        <taxon>Papilionoideae</taxon>
        <taxon>50 kb inversion clade</taxon>
        <taxon>NPAAA clade</taxon>
        <taxon>indigoferoid/millettioid clade</taxon>
        <taxon>Phaseoleae</taxon>
        <taxon>Sphenostylis</taxon>
    </lineage>
</organism>
<dbReference type="AlphaFoldDB" id="A0AA86SZ45"/>
<feature type="transmembrane region" description="Helical" evidence="7">
    <location>
        <begin position="537"/>
        <end position="560"/>
    </location>
</feature>
<evidence type="ECO:0000313" key="8">
    <source>
        <dbReference type="EMBL" id="CAJ1944020.1"/>
    </source>
</evidence>
<evidence type="ECO:0000256" key="6">
    <source>
        <dbReference type="SAM" id="MobiDB-lite"/>
    </source>
</evidence>
<protein>
    <submittedName>
        <fullName evidence="8">Uncharacterized protein</fullName>
    </submittedName>
</protein>
<evidence type="ECO:0000256" key="3">
    <source>
        <dbReference type="ARBA" id="ARBA00022692"/>
    </source>
</evidence>
<dbReference type="Pfam" id="PF00854">
    <property type="entry name" value="PTR2"/>
    <property type="match status" value="1"/>
</dbReference>
<feature type="transmembrane region" description="Helical" evidence="7">
    <location>
        <begin position="247"/>
        <end position="267"/>
    </location>
</feature>
<feature type="transmembrane region" description="Helical" evidence="7">
    <location>
        <begin position="580"/>
        <end position="598"/>
    </location>
</feature>
<dbReference type="InterPro" id="IPR036259">
    <property type="entry name" value="MFS_trans_sf"/>
</dbReference>